<sequence length="1316" mass="145181">MNIFKRTKSIVTKNPGRQQDSTSSSSSSRQPLVQQTNIDLLSSQSSLSSRDDHSSLSDPSSLDSSHSKRLIARKISHRDVEEPNKSKISHISPSHSPEMQHSRGLAPPPRSPRSAKPNYSDMYTQNDLQTFSFGAAPSTPASSSVPPPVDPLSRPRDEADSDELSLIPDTTPRPSVVGSHYPRSHQSQPSGLEEWQPSFSPTRIKPPGKGARAEGKSRERDSDTMSTHTFGTSSASASVSSLPRLGGANSRADSRISGHSSTTPQTSANDLTSDEDEDMIGRHPLPPEPRDPSLANHFISPDQESSLYLSEEEFDGYEDFEPEIEIDSVANEASDRGTYYDFSNPSRESFTMDQGERRGSLAMAIPNTSSDRSYPDHRAREYSAVNTRRPSRSLEDLHSFSFAQGSGPYSSVSRQADEHPPPAAPTSVPESEGDWRDLRKRSIQRDKDLPPIMPVASSSSMAVASNSSNPNTSSRGTSAMDGFDTSWLQEYGVNGVVGFDPSEMADIVEEGNLNGHRPSLYSFRKGSAASAARRHSTVSSNIDIMHKNIVGQWSNQKFRDQRQMWRFTREMDRQDEDGNRNHNSGQERERERPSISTLFASRPSTSGEHSNGPIPFFDKPEGKDKAAAVKSKEKPHKEPWRGMALDSEEIWFNGASGKFRVNRRNAIPVEHGKPPQQRLNITYIRSPYILNATNRDPADGPAITIHKHSKAAAFSISRHYRTRPPANGNSGGATSPHDTTVSLRHNTSSVGQVSSKDSAEGSRKKGNMILLGTRRVQRAYTSTNTTRKLESHGLLDDNGRTSPKDVERMRRDEHERQRSKGKEKERKDKDKDKGKRKAVEAPAVKRLTAKGESKSRDSKHKESKSKDIPGPAQPLPDSSEGSSAGSVANALSSGDSGTLVNSSTAVTTPEHTDATNSAGSVGSVEQSILSQETTSSDRTISRANFYRSPPRRRGVYDIDDDYDDEDSSEERPRYPTRTPHRETYAALPPEVFESVHQEHPHTGLFGGWGRSKGSDRSVPRPNPYEQSYNPPWPVTQPRSNSETRKGIVDDLNMSFQDVGLLPALGEIKGSSSHNGQHKRKRDQHPKKHVKRPSDKTQIDIFEEVPDDALYMLLPLWPGETDPSSAKKYPYSSPAIPTNARQYLLIYWRSHVTPPPVNQEEGTSKSKSGDKKRSQESPVSSGDNVNDRVVLLHSFHISGRVFAYRDLQGSGVRIPDVGLAVSGPLKDAYDSIPDTIRKDDYVIGVCHSRESGIEFIPEGFEKMGLSRTIPNPRPAEPSEDDDSQSFDTIPVLTPIGRAVMEMAWLGSMAVTSFNPNL</sequence>
<feature type="compositionally biased region" description="Polar residues" evidence="1">
    <location>
        <begin position="401"/>
        <end position="414"/>
    </location>
</feature>
<keyword evidence="3" id="KW-1185">Reference proteome</keyword>
<feature type="region of interest" description="Disordered" evidence="1">
    <location>
        <begin position="569"/>
        <end position="639"/>
    </location>
</feature>
<feature type="compositionally biased region" description="Basic and acidic residues" evidence="1">
    <location>
        <begin position="618"/>
        <end position="639"/>
    </location>
</feature>
<feature type="compositionally biased region" description="Polar residues" evidence="1">
    <location>
        <begin position="121"/>
        <end position="132"/>
    </location>
</feature>
<feature type="compositionally biased region" description="Low complexity" evidence="1">
    <location>
        <begin position="454"/>
        <end position="471"/>
    </location>
</feature>
<feature type="compositionally biased region" description="Polar residues" evidence="1">
    <location>
        <begin position="879"/>
        <end position="942"/>
    </location>
</feature>
<feature type="compositionally biased region" description="Basic residues" evidence="1">
    <location>
        <begin position="67"/>
        <end position="76"/>
    </location>
</feature>
<feature type="compositionally biased region" description="Acidic residues" evidence="1">
    <location>
        <begin position="957"/>
        <end position="968"/>
    </location>
</feature>
<feature type="compositionally biased region" description="Polar residues" evidence="1">
    <location>
        <begin position="9"/>
        <end position="20"/>
    </location>
</feature>
<feature type="region of interest" description="Disordered" evidence="1">
    <location>
        <begin position="1000"/>
        <end position="1042"/>
    </location>
</feature>
<feature type="compositionally biased region" description="Polar residues" evidence="1">
    <location>
        <begin position="594"/>
        <end position="609"/>
    </location>
</feature>
<protein>
    <submittedName>
        <fullName evidence="2">Uncharacterized protein</fullName>
    </submittedName>
</protein>
<evidence type="ECO:0000256" key="1">
    <source>
        <dbReference type="SAM" id="MobiDB-lite"/>
    </source>
</evidence>
<feature type="compositionally biased region" description="Basic and acidic residues" evidence="1">
    <location>
        <begin position="849"/>
        <end position="867"/>
    </location>
</feature>
<dbReference type="Proteomes" id="UP000027222">
    <property type="component" value="Unassembled WGS sequence"/>
</dbReference>
<dbReference type="HOGENOM" id="CLU_005483_0_0_1"/>
<feature type="compositionally biased region" description="Polar residues" evidence="1">
    <location>
        <begin position="29"/>
        <end position="38"/>
    </location>
</feature>
<feature type="region of interest" description="Disordered" evidence="1">
    <location>
        <begin position="1154"/>
        <end position="1182"/>
    </location>
</feature>
<feature type="region of interest" description="Disordered" evidence="1">
    <location>
        <begin position="1264"/>
        <end position="1286"/>
    </location>
</feature>
<feature type="compositionally biased region" description="Polar residues" evidence="1">
    <location>
        <begin position="341"/>
        <end position="352"/>
    </location>
</feature>
<feature type="compositionally biased region" description="Polar residues" evidence="1">
    <location>
        <begin position="257"/>
        <end position="271"/>
    </location>
</feature>
<feature type="compositionally biased region" description="Basic and acidic residues" evidence="1">
    <location>
        <begin position="569"/>
        <end position="593"/>
    </location>
</feature>
<organism evidence="2 3">
    <name type="scientific">Galerina marginata (strain CBS 339.88)</name>
    <dbReference type="NCBI Taxonomy" id="685588"/>
    <lineage>
        <taxon>Eukaryota</taxon>
        <taxon>Fungi</taxon>
        <taxon>Dikarya</taxon>
        <taxon>Basidiomycota</taxon>
        <taxon>Agaricomycotina</taxon>
        <taxon>Agaricomycetes</taxon>
        <taxon>Agaricomycetidae</taxon>
        <taxon>Agaricales</taxon>
        <taxon>Agaricineae</taxon>
        <taxon>Strophariaceae</taxon>
        <taxon>Galerina</taxon>
    </lineage>
</organism>
<feature type="compositionally biased region" description="Basic and acidic residues" evidence="1">
    <location>
        <begin position="787"/>
        <end position="839"/>
    </location>
</feature>
<feature type="region of interest" description="Disordered" evidence="1">
    <location>
        <begin position="1"/>
        <end position="299"/>
    </location>
</feature>
<feature type="compositionally biased region" description="Basic and acidic residues" evidence="1">
    <location>
        <begin position="211"/>
        <end position="223"/>
    </location>
</feature>
<dbReference type="OrthoDB" id="3357948at2759"/>
<reference evidence="3" key="1">
    <citation type="journal article" date="2014" name="Proc. Natl. Acad. Sci. U.S.A.">
        <title>Extensive sampling of basidiomycete genomes demonstrates inadequacy of the white-rot/brown-rot paradigm for wood decay fungi.</title>
        <authorList>
            <person name="Riley R."/>
            <person name="Salamov A.A."/>
            <person name="Brown D.W."/>
            <person name="Nagy L.G."/>
            <person name="Floudas D."/>
            <person name="Held B.W."/>
            <person name="Levasseur A."/>
            <person name="Lombard V."/>
            <person name="Morin E."/>
            <person name="Otillar R."/>
            <person name="Lindquist E.A."/>
            <person name="Sun H."/>
            <person name="LaButti K.M."/>
            <person name="Schmutz J."/>
            <person name="Jabbour D."/>
            <person name="Luo H."/>
            <person name="Baker S.E."/>
            <person name="Pisabarro A.G."/>
            <person name="Walton J.D."/>
            <person name="Blanchette R.A."/>
            <person name="Henrissat B."/>
            <person name="Martin F."/>
            <person name="Cullen D."/>
            <person name="Hibbett D.S."/>
            <person name="Grigoriev I.V."/>
        </authorList>
    </citation>
    <scope>NUCLEOTIDE SEQUENCE [LARGE SCALE GENOMIC DNA]</scope>
    <source>
        <strain evidence="3">CBS 339.88</strain>
    </source>
</reference>
<feature type="compositionally biased region" description="Basic and acidic residues" evidence="1">
    <location>
        <begin position="969"/>
        <end position="981"/>
    </location>
</feature>
<dbReference type="EMBL" id="KL142381">
    <property type="protein sequence ID" value="KDR75133.1"/>
    <property type="molecule type" value="Genomic_DNA"/>
</dbReference>
<feature type="compositionally biased region" description="Basic and acidic residues" evidence="1">
    <location>
        <begin position="1161"/>
        <end position="1174"/>
    </location>
</feature>
<gene>
    <name evidence="2" type="ORF">GALMADRAFT_157006</name>
</gene>
<feature type="region of interest" description="Disordered" evidence="1">
    <location>
        <begin position="336"/>
        <end position="481"/>
    </location>
</feature>
<evidence type="ECO:0000313" key="3">
    <source>
        <dbReference type="Proteomes" id="UP000027222"/>
    </source>
</evidence>
<feature type="compositionally biased region" description="Basic residues" evidence="1">
    <location>
        <begin position="1075"/>
        <end position="1090"/>
    </location>
</feature>
<feature type="compositionally biased region" description="Low complexity" evidence="1">
    <location>
        <begin position="39"/>
        <end position="48"/>
    </location>
</feature>
<proteinExistence type="predicted"/>
<feature type="region of interest" description="Disordered" evidence="1">
    <location>
        <begin position="1065"/>
        <end position="1098"/>
    </location>
</feature>
<feature type="region of interest" description="Disordered" evidence="1">
    <location>
        <begin position="721"/>
        <end position="981"/>
    </location>
</feature>
<dbReference type="STRING" id="685588.A0A067T802"/>
<feature type="compositionally biased region" description="Polar residues" evidence="1">
    <location>
        <begin position="732"/>
        <end position="756"/>
    </location>
</feature>
<name>A0A067T802_GALM3</name>
<evidence type="ECO:0000313" key="2">
    <source>
        <dbReference type="EMBL" id="KDR75133.1"/>
    </source>
</evidence>
<accession>A0A067T802</accession>